<gene>
    <name evidence="1" type="ORF">METZ01_LOCUS170101</name>
</gene>
<protein>
    <recommendedName>
        <fullName evidence="2">SGNH hydrolase-type esterase domain-containing protein</fullName>
    </recommendedName>
</protein>
<sequence length="54" mass="6018">MIISKNKGFQSLFCLFLLFIISLNTLAAKEIKIMLYGDSLMAGYGLNQNENLSS</sequence>
<dbReference type="AlphaFoldDB" id="A0A382BVL1"/>
<evidence type="ECO:0008006" key="2">
    <source>
        <dbReference type="Google" id="ProtNLM"/>
    </source>
</evidence>
<organism evidence="1">
    <name type="scientific">marine metagenome</name>
    <dbReference type="NCBI Taxonomy" id="408172"/>
    <lineage>
        <taxon>unclassified sequences</taxon>
        <taxon>metagenomes</taxon>
        <taxon>ecological metagenomes</taxon>
    </lineage>
</organism>
<evidence type="ECO:0000313" key="1">
    <source>
        <dbReference type="EMBL" id="SVB17247.1"/>
    </source>
</evidence>
<accession>A0A382BVL1</accession>
<feature type="non-terminal residue" evidence="1">
    <location>
        <position position="54"/>
    </location>
</feature>
<reference evidence="1" key="1">
    <citation type="submission" date="2018-05" db="EMBL/GenBank/DDBJ databases">
        <authorList>
            <person name="Lanie J.A."/>
            <person name="Ng W.-L."/>
            <person name="Kazmierczak K.M."/>
            <person name="Andrzejewski T.M."/>
            <person name="Davidsen T.M."/>
            <person name="Wayne K.J."/>
            <person name="Tettelin H."/>
            <person name="Glass J.I."/>
            <person name="Rusch D."/>
            <person name="Podicherti R."/>
            <person name="Tsui H.-C.T."/>
            <person name="Winkler M.E."/>
        </authorList>
    </citation>
    <scope>NUCLEOTIDE SEQUENCE</scope>
</reference>
<dbReference type="EMBL" id="UINC01031351">
    <property type="protein sequence ID" value="SVB17247.1"/>
    <property type="molecule type" value="Genomic_DNA"/>
</dbReference>
<name>A0A382BVL1_9ZZZZ</name>
<proteinExistence type="predicted"/>